<feature type="transmembrane region" description="Helical" evidence="5">
    <location>
        <begin position="458"/>
        <end position="476"/>
    </location>
</feature>
<feature type="transmembrane region" description="Helical" evidence="5">
    <location>
        <begin position="20"/>
        <end position="47"/>
    </location>
</feature>
<dbReference type="PANTHER" id="PTHR23501:SF5">
    <property type="entry name" value="TRANSPORT PROTEIN"/>
    <property type="match status" value="1"/>
</dbReference>
<feature type="transmembrane region" description="Helical" evidence="5">
    <location>
        <begin position="92"/>
        <end position="110"/>
    </location>
</feature>
<dbReference type="InterPro" id="IPR036259">
    <property type="entry name" value="MFS_trans_sf"/>
</dbReference>
<keyword evidence="8" id="KW-1185">Reference proteome</keyword>
<dbReference type="InterPro" id="IPR011701">
    <property type="entry name" value="MFS"/>
</dbReference>
<evidence type="ECO:0000313" key="8">
    <source>
        <dbReference type="Proteomes" id="UP000217784"/>
    </source>
</evidence>
<dbReference type="SUPFAM" id="SSF103473">
    <property type="entry name" value="MFS general substrate transporter"/>
    <property type="match status" value="2"/>
</dbReference>
<feature type="transmembrane region" description="Helical" evidence="5">
    <location>
        <begin position="216"/>
        <end position="240"/>
    </location>
</feature>
<feature type="transmembrane region" description="Helical" evidence="5">
    <location>
        <begin position="122"/>
        <end position="144"/>
    </location>
</feature>
<dbReference type="Proteomes" id="UP000217784">
    <property type="component" value="Unassembled WGS sequence"/>
</dbReference>
<dbReference type="CDD" id="cd17321">
    <property type="entry name" value="MFS_MMR_MDR_like"/>
    <property type="match status" value="1"/>
</dbReference>
<protein>
    <submittedName>
        <fullName evidence="7">MFS transporter</fullName>
    </submittedName>
</protein>
<reference evidence="7 8" key="1">
    <citation type="journal article" date="2017" name="BMC Genomics">
        <title>Genomic analysis of methanogenic archaea reveals a shift towards energy conservation.</title>
        <authorList>
            <person name="Gilmore S.P."/>
            <person name="Henske J.K."/>
            <person name="Sexton J.A."/>
            <person name="Solomon K.V."/>
            <person name="Seppala S."/>
            <person name="Yoo J.I."/>
            <person name="Huyett L.M."/>
            <person name="Pressman A."/>
            <person name="Cogan J.Z."/>
            <person name="Kivenson V."/>
            <person name="Peng X."/>
            <person name="Tan Y."/>
            <person name="Valentine D.L."/>
            <person name="O'Malley M.A."/>
        </authorList>
    </citation>
    <scope>NUCLEOTIDE SEQUENCE [LARGE SCALE GENOMIC DNA]</scope>
    <source>
        <strain evidence="7 8">M.o.H.</strain>
    </source>
</reference>
<accession>A0A2A2H3I2</accession>
<evidence type="ECO:0000256" key="3">
    <source>
        <dbReference type="ARBA" id="ARBA00022989"/>
    </source>
</evidence>
<dbReference type="Pfam" id="PF07690">
    <property type="entry name" value="MFS_1"/>
    <property type="match status" value="1"/>
</dbReference>
<dbReference type="RefSeq" id="WP_069584092.1">
    <property type="nucleotide sequence ID" value="NZ_LMVM01000033.1"/>
</dbReference>
<keyword evidence="2 5" id="KW-0812">Transmembrane</keyword>
<evidence type="ECO:0000256" key="4">
    <source>
        <dbReference type="ARBA" id="ARBA00023136"/>
    </source>
</evidence>
<dbReference type="AlphaFoldDB" id="A0A2A2H3I2"/>
<feature type="transmembrane region" description="Helical" evidence="5">
    <location>
        <begin position="59"/>
        <end position="80"/>
    </location>
</feature>
<dbReference type="PROSITE" id="PS50850">
    <property type="entry name" value="MFS"/>
    <property type="match status" value="1"/>
</dbReference>
<dbReference type="PANTHER" id="PTHR23501">
    <property type="entry name" value="MAJOR FACILITATOR SUPERFAMILY"/>
    <property type="match status" value="1"/>
</dbReference>
<dbReference type="Gene3D" id="1.20.1250.20">
    <property type="entry name" value="MFS general substrate transporter like domains"/>
    <property type="match status" value="2"/>
</dbReference>
<evidence type="ECO:0000313" key="7">
    <source>
        <dbReference type="EMBL" id="PAV03937.1"/>
    </source>
</evidence>
<feature type="transmembrane region" description="Helical" evidence="5">
    <location>
        <begin position="363"/>
        <end position="382"/>
    </location>
</feature>
<organism evidence="7 8">
    <name type="scientific">Methanobacterium bryantii</name>
    <dbReference type="NCBI Taxonomy" id="2161"/>
    <lineage>
        <taxon>Archaea</taxon>
        <taxon>Methanobacteriati</taxon>
        <taxon>Methanobacteriota</taxon>
        <taxon>Methanomada group</taxon>
        <taxon>Methanobacteria</taxon>
        <taxon>Methanobacteriales</taxon>
        <taxon>Methanobacteriaceae</taxon>
        <taxon>Methanobacterium</taxon>
    </lineage>
</organism>
<evidence type="ECO:0000259" key="6">
    <source>
        <dbReference type="PROSITE" id="PS50850"/>
    </source>
</evidence>
<keyword evidence="4 5" id="KW-0472">Membrane</keyword>
<feature type="transmembrane region" description="Helical" evidence="5">
    <location>
        <begin position="538"/>
        <end position="556"/>
    </location>
</feature>
<feature type="transmembrane region" description="Helical" evidence="5">
    <location>
        <begin position="156"/>
        <end position="178"/>
    </location>
</feature>
<sequence>MNSTVSGKSIGKKRGLDYKWVVMINVIMSGLMSSINGSITLISLPAIFNGIHIDPLNSFQYLLWILMGYSLVTATLMLGFGRLSDIYGRVKLFKIGFLIFTVGSILLYLTPGTGDIGAIEIIAFRIIQAIGAAFLMANGSALLTDAFPVSERGKALGINMVAFMSGQFIGLLLGGILAIYDWRFVFLVSVPFGLLGTIWSFLKLKEISYRDPNTKIDIVGNIVFVASITSILLGITYGLMPYGNDAMGWHNPWVIVSMIIGFALLAVFPFIENRAENPMFRMDLFKIKMFSYANIAGFLNAMGRGGMMFMLIILLQGIWLPLHGYSYESTPFWAGVYMLPLTLGVVVMGPISGMLSDKYGPRWIATFGMVISAAAFLVLAALPYDFGYLEFGAAIFMMGIGQGMFSSPNTASIMNSVSPKDRGVASGMITTVIMTAFTASMAMFFTIVIVGITQKFPGAMTSSLASIGAVQLAPVLSSIPPTGALFSAFLGFNPVSTILSALPTQFVSSIPQSTLTILTGTTWFPQTLAEAFMPALRMSFYIGAAFCAIGAVLSGLRGANYVHKMQVVDVESNLGLEPDVMDIEEK</sequence>
<proteinExistence type="predicted"/>
<gene>
    <name evidence="7" type="ORF">ASJ80_02670</name>
</gene>
<feature type="transmembrane region" description="Helical" evidence="5">
    <location>
        <begin position="292"/>
        <end position="320"/>
    </location>
</feature>
<feature type="domain" description="Major facilitator superfamily (MFS) profile" evidence="6">
    <location>
        <begin position="22"/>
        <end position="483"/>
    </location>
</feature>
<name>A0A2A2H3I2_METBR</name>
<keyword evidence="3 5" id="KW-1133">Transmembrane helix</keyword>
<feature type="transmembrane region" description="Helical" evidence="5">
    <location>
        <begin position="428"/>
        <end position="452"/>
    </location>
</feature>
<feature type="transmembrane region" description="Helical" evidence="5">
    <location>
        <begin position="332"/>
        <end position="351"/>
    </location>
</feature>
<dbReference type="EMBL" id="LMVM01000033">
    <property type="protein sequence ID" value="PAV03937.1"/>
    <property type="molecule type" value="Genomic_DNA"/>
</dbReference>
<evidence type="ECO:0000256" key="1">
    <source>
        <dbReference type="ARBA" id="ARBA00004141"/>
    </source>
</evidence>
<feature type="transmembrane region" description="Helical" evidence="5">
    <location>
        <begin position="184"/>
        <end position="204"/>
    </location>
</feature>
<dbReference type="GO" id="GO:0005886">
    <property type="term" value="C:plasma membrane"/>
    <property type="evidence" value="ECO:0007669"/>
    <property type="project" value="TreeGrafter"/>
</dbReference>
<feature type="transmembrane region" description="Helical" evidence="5">
    <location>
        <begin position="252"/>
        <end position="271"/>
    </location>
</feature>
<dbReference type="InterPro" id="IPR020846">
    <property type="entry name" value="MFS_dom"/>
</dbReference>
<comment type="caution">
    <text evidence="7">The sequence shown here is derived from an EMBL/GenBank/DDBJ whole genome shotgun (WGS) entry which is preliminary data.</text>
</comment>
<comment type="subcellular location">
    <subcellularLocation>
        <location evidence="1">Membrane</location>
        <topology evidence="1">Multi-pass membrane protein</topology>
    </subcellularLocation>
</comment>
<dbReference type="GO" id="GO:0022857">
    <property type="term" value="F:transmembrane transporter activity"/>
    <property type="evidence" value="ECO:0007669"/>
    <property type="project" value="InterPro"/>
</dbReference>
<evidence type="ECO:0000256" key="5">
    <source>
        <dbReference type="SAM" id="Phobius"/>
    </source>
</evidence>
<evidence type="ECO:0000256" key="2">
    <source>
        <dbReference type="ARBA" id="ARBA00022692"/>
    </source>
</evidence>